<gene>
    <name evidence="1" type="ORF">GSTENG00018605001</name>
</gene>
<comment type="caution">
    <text evidence="1">The sequence shown here is derived from an EMBL/GenBank/DDBJ whole genome shotgun (WGS) entry which is preliminary data.</text>
</comment>
<dbReference type="AlphaFoldDB" id="Q4SGJ1"/>
<reference evidence="1" key="1">
    <citation type="journal article" date="2004" name="Nature">
        <title>Genome duplication in the teleost fish Tetraodon nigroviridis reveals the early vertebrate proto-karyotype.</title>
        <authorList>
            <person name="Jaillon O."/>
            <person name="Aury J.-M."/>
            <person name="Brunet F."/>
            <person name="Petit J.-L."/>
            <person name="Stange-Thomann N."/>
            <person name="Mauceli E."/>
            <person name="Bouneau L."/>
            <person name="Fischer C."/>
            <person name="Ozouf-Costaz C."/>
            <person name="Bernot A."/>
            <person name="Nicaud S."/>
            <person name="Jaffe D."/>
            <person name="Fisher S."/>
            <person name="Lutfalla G."/>
            <person name="Dossat C."/>
            <person name="Segurens B."/>
            <person name="Dasilva C."/>
            <person name="Salanoubat M."/>
            <person name="Levy M."/>
            <person name="Boudet N."/>
            <person name="Castellano S."/>
            <person name="Anthouard V."/>
            <person name="Jubin C."/>
            <person name="Castelli V."/>
            <person name="Katinka M."/>
            <person name="Vacherie B."/>
            <person name="Biemont C."/>
            <person name="Skalli Z."/>
            <person name="Cattolico L."/>
            <person name="Poulain J."/>
            <person name="De Berardinis V."/>
            <person name="Cruaud C."/>
            <person name="Duprat S."/>
            <person name="Brottier P."/>
            <person name="Coutanceau J.-P."/>
            <person name="Gouzy J."/>
            <person name="Parra G."/>
            <person name="Lardier G."/>
            <person name="Chapple C."/>
            <person name="McKernan K.J."/>
            <person name="McEwan P."/>
            <person name="Bosak S."/>
            <person name="Kellis M."/>
            <person name="Volff J.-N."/>
            <person name="Guigo R."/>
            <person name="Zody M.C."/>
            <person name="Mesirov J."/>
            <person name="Lindblad-Toh K."/>
            <person name="Birren B."/>
            <person name="Nusbaum C."/>
            <person name="Kahn D."/>
            <person name="Robinson-Rechavi M."/>
            <person name="Laudet V."/>
            <person name="Schachter V."/>
            <person name="Quetier F."/>
            <person name="Saurin W."/>
            <person name="Scarpelli C."/>
            <person name="Wincker P."/>
            <person name="Lander E.S."/>
            <person name="Weissenbach J."/>
            <person name="Roest Crollius H."/>
        </authorList>
    </citation>
    <scope>NUCLEOTIDE SEQUENCE [LARGE SCALE GENOMIC DNA]</scope>
</reference>
<dbReference type="EMBL" id="CAAE01014593">
    <property type="protein sequence ID" value="CAG00241.1"/>
    <property type="molecule type" value="Genomic_DNA"/>
</dbReference>
<evidence type="ECO:0000313" key="1">
    <source>
        <dbReference type="EMBL" id="CAG00241.1"/>
    </source>
</evidence>
<protein>
    <submittedName>
        <fullName evidence="1">(spotted green pufferfish) hypothetical protein</fullName>
    </submittedName>
</protein>
<name>Q4SGJ1_TETNG</name>
<reference evidence="1" key="2">
    <citation type="submission" date="2004-02" db="EMBL/GenBank/DDBJ databases">
        <authorList>
            <consortium name="Genoscope"/>
            <consortium name="Whitehead Institute Centre for Genome Research"/>
        </authorList>
    </citation>
    <scope>NUCLEOTIDE SEQUENCE</scope>
</reference>
<sequence length="29" mass="3529">MRFDPHVIIIMSSAFFQPQLCLQLPFRHR</sequence>
<proteinExistence type="predicted"/>
<organism evidence="1">
    <name type="scientific">Tetraodon nigroviridis</name>
    <name type="common">Spotted green pufferfish</name>
    <name type="synonym">Chelonodon nigroviridis</name>
    <dbReference type="NCBI Taxonomy" id="99883"/>
    <lineage>
        <taxon>Eukaryota</taxon>
        <taxon>Metazoa</taxon>
        <taxon>Chordata</taxon>
        <taxon>Craniata</taxon>
        <taxon>Vertebrata</taxon>
        <taxon>Euteleostomi</taxon>
        <taxon>Actinopterygii</taxon>
        <taxon>Neopterygii</taxon>
        <taxon>Teleostei</taxon>
        <taxon>Neoteleostei</taxon>
        <taxon>Acanthomorphata</taxon>
        <taxon>Eupercaria</taxon>
        <taxon>Tetraodontiformes</taxon>
        <taxon>Tetradontoidea</taxon>
        <taxon>Tetraodontidae</taxon>
        <taxon>Tetraodon</taxon>
    </lineage>
</organism>
<dbReference type="KEGG" id="tng:GSTEN00018605G001"/>
<accession>Q4SGJ1</accession>